<dbReference type="HAMAP" id="MF_00902">
    <property type="entry name" value="TatC"/>
    <property type="match status" value="1"/>
</dbReference>
<accession>A0A3N1VMK7</accession>
<dbReference type="RefSeq" id="WP_123289172.1">
    <property type="nucleotide sequence ID" value="NZ_RJVA01000010.1"/>
</dbReference>
<keyword evidence="5" id="KW-0653">Protein transport</keyword>
<dbReference type="GO" id="GO:0043953">
    <property type="term" value="P:protein transport by the Tat complex"/>
    <property type="evidence" value="ECO:0007669"/>
    <property type="project" value="UniProtKB-UniRule"/>
</dbReference>
<protein>
    <recommendedName>
        <fullName evidence="5">Sec-independent protein translocase protein TatC</fullName>
    </recommendedName>
</protein>
<dbReference type="Pfam" id="PF00902">
    <property type="entry name" value="TatC"/>
    <property type="match status" value="1"/>
</dbReference>
<dbReference type="Proteomes" id="UP000276223">
    <property type="component" value="Unassembled WGS sequence"/>
</dbReference>
<keyword evidence="5" id="KW-1003">Cell membrane</keyword>
<evidence type="ECO:0000256" key="5">
    <source>
        <dbReference type="HAMAP-Rule" id="MF_00902"/>
    </source>
</evidence>
<feature type="transmembrane region" description="Helical" evidence="5">
    <location>
        <begin position="77"/>
        <end position="98"/>
    </location>
</feature>
<organism evidence="6 7">
    <name type="scientific">Desulfosoma caldarium</name>
    <dbReference type="NCBI Taxonomy" id="610254"/>
    <lineage>
        <taxon>Bacteria</taxon>
        <taxon>Pseudomonadati</taxon>
        <taxon>Thermodesulfobacteriota</taxon>
        <taxon>Syntrophobacteria</taxon>
        <taxon>Syntrophobacterales</taxon>
        <taxon>Syntrophobacteraceae</taxon>
        <taxon>Desulfosoma</taxon>
    </lineage>
</organism>
<keyword evidence="4 5" id="KW-0472">Membrane</keyword>
<comment type="caution">
    <text evidence="6">The sequence shown here is derived from an EMBL/GenBank/DDBJ whole genome shotgun (WGS) entry which is preliminary data.</text>
</comment>
<keyword evidence="2 5" id="KW-0812">Transmembrane</keyword>
<gene>
    <name evidence="5" type="primary">tatC</name>
    <name evidence="6" type="ORF">EDC27_0621</name>
</gene>
<reference evidence="6 7" key="1">
    <citation type="submission" date="2018-11" db="EMBL/GenBank/DDBJ databases">
        <title>Genomic Encyclopedia of Type Strains, Phase IV (KMG-IV): sequencing the most valuable type-strain genomes for metagenomic binning, comparative biology and taxonomic classification.</title>
        <authorList>
            <person name="Goeker M."/>
        </authorList>
    </citation>
    <scope>NUCLEOTIDE SEQUENCE [LARGE SCALE GENOMIC DNA]</scope>
    <source>
        <strain evidence="6 7">DSM 22027</strain>
    </source>
</reference>
<dbReference type="NCBIfam" id="TIGR00945">
    <property type="entry name" value="tatC"/>
    <property type="match status" value="1"/>
</dbReference>
<evidence type="ECO:0000313" key="7">
    <source>
        <dbReference type="Proteomes" id="UP000276223"/>
    </source>
</evidence>
<dbReference type="GO" id="GO:0033281">
    <property type="term" value="C:TAT protein transport complex"/>
    <property type="evidence" value="ECO:0007669"/>
    <property type="project" value="UniProtKB-UniRule"/>
</dbReference>
<keyword evidence="7" id="KW-1185">Reference proteome</keyword>
<comment type="subunit">
    <text evidence="5">Forms a complex with TatA.</text>
</comment>
<dbReference type="PANTHER" id="PTHR30371">
    <property type="entry name" value="SEC-INDEPENDENT PROTEIN TRANSLOCASE PROTEIN TATC"/>
    <property type="match status" value="1"/>
</dbReference>
<evidence type="ECO:0000256" key="3">
    <source>
        <dbReference type="ARBA" id="ARBA00022989"/>
    </source>
</evidence>
<dbReference type="InterPro" id="IPR002033">
    <property type="entry name" value="TatC"/>
</dbReference>
<keyword evidence="5" id="KW-0811">Translocation</keyword>
<dbReference type="EMBL" id="RJVA01000010">
    <property type="protein sequence ID" value="ROR01452.1"/>
    <property type="molecule type" value="Genomic_DNA"/>
</dbReference>
<proteinExistence type="inferred from homology"/>
<feature type="transmembrane region" description="Helical" evidence="5">
    <location>
        <begin position="198"/>
        <end position="213"/>
    </location>
</feature>
<evidence type="ECO:0000256" key="1">
    <source>
        <dbReference type="ARBA" id="ARBA00004141"/>
    </source>
</evidence>
<keyword evidence="3 5" id="KW-1133">Transmembrane helix</keyword>
<evidence type="ECO:0000313" key="6">
    <source>
        <dbReference type="EMBL" id="ROR01452.1"/>
    </source>
</evidence>
<name>A0A3N1VMK7_9BACT</name>
<dbReference type="PRINTS" id="PR01840">
    <property type="entry name" value="TATCFAMILY"/>
</dbReference>
<feature type="transmembrane region" description="Helical" evidence="5">
    <location>
        <begin position="110"/>
        <end position="137"/>
    </location>
</feature>
<dbReference type="PANTHER" id="PTHR30371:SF0">
    <property type="entry name" value="SEC-INDEPENDENT PROTEIN TRANSLOCASE PROTEIN TATC, CHLOROPLASTIC-RELATED"/>
    <property type="match status" value="1"/>
</dbReference>
<dbReference type="GO" id="GO:0065002">
    <property type="term" value="P:intracellular protein transmembrane transport"/>
    <property type="evidence" value="ECO:0007669"/>
    <property type="project" value="TreeGrafter"/>
</dbReference>
<evidence type="ECO:0000256" key="2">
    <source>
        <dbReference type="ARBA" id="ARBA00022692"/>
    </source>
</evidence>
<feature type="transmembrane region" description="Helical" evidence="5">
    <location>
        <begin position="157"/>
        <end position="186"/>
    </location>
</feature>
<dbReference type="GO" id="GO:0009977">
    <property type="term" value="F:proton motive force dependent protein transmembrane transporter activity"/>
    <property type="evidence" value="ECO:0007669"/>
    <property type="project" value="TreeGrafter"/>
</dbReference>
<keyword evidence="5" id="KW-0813">Transport</keyword>
<sequence>MSQPADKMPFTEHLEELRRRLIICAIAVGVGFVIAYFFKEKIFAWLMRPLLQALPQDGHQKLIYTAPHEAFMTYIKVSFLGGVALAVPVILYQFWRFVAPGLYEHERRYLYPIVILSTIFFLGGAAFGYLVVFPYGFQFFTSFATEFIAPMISTKEFLSFATRLLIAFGVIFELPLVTLFLAKLGVVKASFLQKQRKYAILIIFMGGAILTPPDVFTQILMAIPLLILYEMSVWIAYFFGKKEQAEEGHAEDSSTSPASSA</sequence>
<comment type="similarity">
    <text evidence="5">Belongs to the TatC family.</text>
</comment>
<evidence type="ECO:0000256" key="4">
    <source>
        <dbReference type="ARBA" id="ARBA00023136"/>
    </source>
</evidence>
<comment type="function">
    <text evidence="5">Part of the twin-arginine translocation (Tat) system that transports large folded proteins containing a characteristic twin-arginine motif in their signal peptide across membranes.</text>
</comment>
<comment type="caution">
    <text evidence="5">Lacks conserved residue(s) required for the propagation of feature annotation.</text>
</comment>
<dbReference type="OrthoDB" id="9777044at2"/>
<feature type="transmembrane region" description="Helical" evidence="5">
    <location>
        <begin position="21"/>
        <end position="38"/>
    </location>
</feature>
<dbReference type="AlphaFoldDB" id="A0A3N1VMK7"/>
<comment type="subcellular location">
    <subcellularLocation>
        <location evidence="5">Cell membrane</location>
        <topology evidence="5">Multi-pass membrane protein</topology>
    </subcellularLocation>
    <subcellularLocation>
        <location evidence="1">Membrane</location>
        <topology evidence="1">Multi-pass membrane protein</topology>
    </subcellularLocation>
</comment>